<evidence type="ECO:0000256" key="1">
    <source>
        <dbReference type="ARBA" id="ARBA00023002"/>
    </source>
</evidence>
<protein>
    <submittedName>
        <fullName evidence="2">SDR family oxidoreductase</fullName>
    </submittedName>
</protein>
<dbReference type="CDD" id="cd05327">
    <property type="entry name" value="retinol-DH_like_SDR_c_like"/>
    <property type="match status" value="1"/>
</dbReference>
<dbReference type="PANTHER" id="PTHR43157:SF31">
    <property type="entry name" value="PHOSPHATIDYLINOSITOL-GLYCAN BIOSYNTHESIS CLASS F PROTEIN"/>
    <property type="match status" value="1"/>
</dbReference>
<keyword evidence="3" id="KW-1185">Reference proteome</keyword>
<name>A0A9X7W212_9BACL</name>
<sequence length="315" mass="34059">MAGSWDTTSIPNQSGKRVVVTGSNSGIGFEAAKVLAAKGAEVILAVRNVEKGNQAADRIQTQFKGAKVEVMELDLADLDSIHHFADAYRSRWSTLELLINNAGVMVPPFRQTKDGFELQFGTNHLGHFALTGRLIETILATPKARVVVVSSAAHTRGVINFDDLNWTRGYKRWAAYGQSKLANLLFAYEFERKLEAIHADVKCIACHPGFAATNLTAAGFGLGKSWIGKSVGEFANVFAQSAAMGALPTLYAATESGLKGGEYIGPTSRSGRNSMRGYPGIVTSNHRSMDKDVAKRLWEVSEELTGVRFAALDSF</sequence>
<dbReference type="RefSeq" id="WP_206657201.1">
    <property type="nucleotide sequence ID" value="NZ_CP071182.1"/>
</dbReference>
<gene>
    <name evidence="2" type="ORF">JZ786_02105</name>
</gene>
<dbReference type="Gene3D" id="3.40.50.720">
    <property type="entry name" value="NAD(P)-binding Rossmann-like Domain"/>
    <property type="match status" value="1"/>
</dbReference>
<keyword evidence="1" id="KW-0560">Oxidoreductase</keyword>
<dbReference type="GO" id="GO:0016491">
    <property type="term" value="F:oxidoreductase activity"/>
    <property type="evidence" value="ECO:0007669"/>
    <property type="project" value="UniProtKB-KW"/>
</dbReference>
<dbReference type="AlphaFoldDB" id="A0A9X7W212"/>
<reference evidence="2 3" key="1">
    <citation type="submission" date="2021-02" db="EMBL/GenBank/DDBJ databases">
        <title>Alicyclobacillus curvatus sp. nov. and Alicyclobacillus mengziensis sp. nov., two acidophilic bacteria isolated from acid mine drainage.</title>
        <authorList>
            <person name="Huang Y."/>
        </authorList>
    </citation>
    <scope>NUCLEOTIDE SEQUENCE [LARGE SCALE GENOMIC DNA]</scope>
    <source>
        <strain evidence="2 3">S30H14</strain>
    </source>
</reference>
<dbReference type="InterPro" id="IPR036291">
    <property type="entry name" value="NAD(P)-bd_dom_sf"/>
</dbReference>
<dbReference type="Proteomes" id="UP000663505">
    <property type="component" value="Chromosome"/>
</dbReference>
<dbReference type="InterPro" id="IPR002347">
    <property type="entry name" value="SDR_fam"/>
</dbReference>
<dbReference type="NCBIfam" id="NF004513">
    <property type="entry name" value="PRK05854.1"/>
    <property type="match status" value="1"/>
</dbReference>
<dbReference type="KEGG" id="afx:JZ786_02105"/>
<proteinExistence type="predicted"/>
<dbReference type="NCBIfam" id="NF004846">
    <property type="entry name" value="PRK06197.1"/>
    <property type="match status" value="1"/>
</dbReference>
<dbReference type="EMBL" id="CP071182">
    <property type="protein sequence ID" value="QSO47858.1"/>
    <property type="molecule type" value="Genomic_DNA"/>
</dbReference>
<organism evidence="2 3">
    <name type="scientific">Alicyclobacillus mengziensis</name>
    <dbReference type="NCBI Taxonomy" id="2931921"/>
    <lineage>
        <taxon>Bacteria</taxon>
        <taxon>Bacillati</taxon>
        <taxon>Bacillota</taxon>
        <taxon>Bacilli</taxon>
        <taxon>Bacillales</taxon>
        <taxon>Alicyclobacillaceae</taxon>
        <taxon>Alicyclobacillus</taxon>
    </lineage>
</organism>
<evidence type="ECO:0000313" key="2">
    <source>
        <dbReference type="EMBL" id="QSO47858.1"/>
    </source>
</evidence>
<accession>A0A9X7W212</accession>
<dbReference type="SUPFAM" id="SSF51735">
    <property type="entry name" value="NAD(P)-binding Rossmann-fold domains"/>
    <property type="match status" value="1"/>
</dbReference>
<dbReference type="PRINTS" id="PR00081">
    <property type="entry name" value="GDHRDH"/>
</dbReference>
<evidence type="ECO:0000313" key="3">
    <source>
        <dbReference type="Proteomes" id="UP000663505"/>
    </source>
</evidence>
<dbReference type="Pfam" id="PF00106">
    <property type="entry name" value="adh_short"/>
    <property type="match status" value="1"/>
</dbReference>
<dbReference type="PANTHER" id="PTHR43157">
    <property type="entry name" value="PHOSPHATIDYLINOSITOL-GLYCAN BIOSYNTHESIS CLASS F PROTEIN-RELATED"/>
    <property type="match status" value="1"/>
</dbReference>